<feature type="transmembrane region" description="Helical" evidence="6">
    <location>
        <begin position="136"/>
        <end position="154"/>
    </location>
</feature>
<dbReference type="EMBL" id="DMZY01000106">
    <property type="protein sequence ID" value="HAV92227.1"/>
    <property type="molecule type" value="Genomic_DNA"/>
</dbReference>
<dbReference type="Pfam" id="PF03772">
    <property type="entry name" value="Competence"/>
    <property type="match status" value="1"/>
</dbReference>
<dbReference type="InterPro" id="IPR052159">
    <property type="entry name" value="Competence_DNA_uptake"/>
</dbReference>
<evidence type="ECO:0000313" key="9">
    <source>
        <dbReference type="Proteomes" id="UP000264062"/>
    </source>
</evidence>
<evidence type="ECO:0000256" key="4">
    <source>
        <dbReference type="ARBA" id="ARBA00022989"/>
    </source>
</evidence>
<accession>A0A350H9L1</accession>
<feature type="transmembrane region" description="Helical" evidence="6">
    <location>
        <begin position="198"/>
        <end position="215"/>
    </location>
</feature>
<dbReference type="AlphaFoldDB" id="A0A350H9L1"/>
<name>A0A350H9L1_UNCW3</name>
<proteinExistence type="predicted"/>
<evidence type="ECO:0000313" key="8">
    <source>
        <dbReference type="EMBL" id="HAV92227.1"/>
    </source>
</evidence>
<dbReference type="PANTHER" id="PTHR30619:SF1">
    <property type="entry name" value="RECOMBINATION PROTEIN 2"/>
    <property type="match status" value="1"/>
</dbReference>
<keyword evidence="4 6" id="KW-1133">Transmembrane helix</keyword>
<comment type="caution">
    <text evidence="8">The sequence shown here is derived from an EMBL/GenBank/DDBJ whole genome shotgun (WGS) entry which is preliminary data.</text>
</comment>
<evidence type="ECO:0000259" key="7">
    <source>
        <dbReference type="Pfam" id="PF03772"/>
    </source>
</evidence>
<evidence type="ECO:0000256" key="5">
    <source>
        <dbReference type="ARBA" id="ARBA00023136"/>
    </source>
</evidence>
<feature type="transmembrane region" description="Helical" evidence="6">
    <location>
        <begin position="269"/>
        <end position="296"/>
    </location>
</feature>
<keyword evidence="3 6" id="KW-0812">Transmembrane</keyword>
<gene>
    <name evidence="8" type="ORF">DCW38_03495</name>
</gene>
<feature type="transmembrane region" description="Helical" evidence="6">
    <location>
        <begin position="308"/>
        <end position="328"/>
    </location>
</feature>
<evidence type="ECO:0000256" key="1">
    <source>
        <dbReference type="ARBA" id="ARBA00004651"/>
    </source>
</evidence>
<sequence>MLLRTRVSLFEGDRIYGSFRIKKIKSNTDYEKYLLESGIGYTASPIIIDSVKSTRGVERIRTILINRVKTLYPDDKINGFINSLLWGYRKDLNSDLKKGFLHSGVIHLIAISGQHTTVIFALIMVFLFPFPLPKRIKMLIGMSLIIFYGFLTYLNPPVMRAVLFISIIIFGQMFSRDADNENMLIISMIVMLVLNRRNFYDEGFILSFIAVYGLFMTSRIFSPKHSIYKIFASSMLILLLTFPFMMFRFKYVSIGSPFFTLLLLPFFNLILPLSLLSLIPILSFLCLPVRILYFFIERIILFSEKLPLFFNLNIDAFLFVFLFGIIILTLNKQFKFSAILSFALLIYQAVRI</sequence>
<protein>
    <recommendedName>
        <fullName evidence="7">ComEC/Rec2-related protein domain-containing protein</fullName>
    </recommendedName>
</protein>
<keyword evidence="5 6" id="KW-0472">Membrane</keyword>
<feature type="domain" description="ComEC/Rec2-related protein" evidence="7">
    <location>
        <begin position="84"/>
        <end position="326"/>
    </location>
</feature>
<dbReference type="PANTHER" id="PTHR30619">
    <property type="entry name" value="DNA INTERNALIZATION/COMPETENCE PROTEIN COMEC/REC2"/>
    <property type="match status" value="1"/>
</dbReference>
<evidence type="ECO:0000256" key="3">
    <source>
        <dbReference type="ARBA" id="ARBA00022692"/>
    </source>
</evidence>
<comment type="subcellular location">
    <subcellularLocation>
        <location evidence="1">Cell membrane</location>
        <topology evidence="1">Multi-pass membrane protein</topology>
    </subcellularLocation>
</comment>
<dbReference type="Proteomes" id="UP000264062">
    <property type="component" value="Unassembled WGS sequence"/>
</dbReference>
<evidence type="ECO:0000256" key="6">
    <source>
        <dbReference type="SAM" id="Phobius"/>
    </source>
</evidence>
<reference evidence="8 9" key="1">
    <citation type="journal article" date="2018" name="Nat. Biotechnol.">
        <title>A standardized bacterial taxonomy based on genome phylogeny substantially revises the tree of life.</title>
        <authorList>
            <person name="Parks D.H."/>
            <person name="Chuvochina M."/>
            <person name="Waite D.W."/>
            <person name="Rinke C."/>
            <person name="Skarshewski A."/>
            <person name="Chaumeil P.A."/>
            <person name="Hugenholtz P."/>
        </authorList>
    </citation>
    <scope>NUCLEOTIDE SEQUENCE [LARGE SCALE GENOMIC DNA]</scope>
    <source>
        <strain evidence="8">UBA9956</strain>
    </source>
</reference>
<feature type="transmembrane region" description="Helical" evidence="6">
    <location>
        <begin position="105"/>
        <end position="130"/>
    </location>
</feature>
<evidence type="ECO:0000256" key="2">
    <source>
        <dbReference type="ARBA" id="ARBA00022475"/>
    </source>
</evidence>
<dbReference type="NCBIfam" id="TIGR00360">
    <property type="entry name" value="ComEC_N-term"/>
    <property type="match status" value="1"/>
</dbReference>
<organism evidence="8 9">
    <name type="scientific">candidate division WOR-3 bacterium</name>
    <dbReference type="NCBI Taxonomy" id="2052148"/>
    <lineage>
        <taxon>Bacteria</taxon>
        <taxon>Bacteria division WOR-3</taxon>
    </lineage>
</organism>
<dbReference type="InterPro" id="IPR004477">
    <property type="entry name" value="ComEC_N"/>
</dbReference>
<dbReference type="GO" id="GO:0005886">
    <property type="term" value="C:plasma membrane"/>
    <property type="evidence" value="ECO:0007669"/>
    <property type="project" value="UniProtKB-SubCell"/>
</dbReference>
<feature type="transmembrane region" description="Helical" evidence="6">
    <location>
        <begin position="227"/>
        <end position="249"/>
    </location>
</feature>
<keyword evidence="2" id="KW-1003">Cell membrane</keyword>